<dbReference type="Pfam" id="PF00196">
    <property type="entry name" value="GerE"/>
    <property type="match status" value="1"/>
</dbReference>
<proteinExistence type="predicted"/>
<dbReference type="PROSITE" id="PS00622">
    <property type="entry name" value="HTH_LUXR_1"/>
    <property type="match status" value="1"/>
</dbReference>
<dbReference type="PANTHER" id="PTHR44688:SF16">
    <property type="entry name" value="DNA-BINDING TRANSCRIPTIONAL ACTIVATOR DEVR_DOSR"/>
    <property type="match status" value="1"/>
</dbReference>
<dbReference type="Gene3D" id="3.40.50.300">
    <property type="entry name" value="P-loop containing nucleotide triphosphate hydrolases"/>
    <property type="match status" value="1"/>
</dbReference>
<dbReference type="Proteomes" id="UP000308121">
    <property type="component" value="Unassembled WGS sequence"/>
</dbReference>
<keyword evidence="2" id="KW-0238">DNA-binding</keyword>
<dbReference type="SUPFAM" id="SSF46894">
    <property type="entry name" value="C-terminal effector domain of the bipartite response regulators"/>
    <property type="match status" value="1"/>
</dbReference>
<dbReference type="PRINTS" id="PR00038">
    <property type="entry name" value="HTHLUXR"/>
</dbReference>
<dbReference type="OrthoDB" id="3197423at2"/>
<reference evidence="5 6" key="1">
    <citation type="submission" date="2019-05" db="EMBL/GenBank/DDBJ databases">
        <title>Genome sequence of Cellulomonas hominis strain CS1.</title>
        <authorList>
            <person name="Belmont J."/>
            <person name="Maclea K.S."/>
        </authorList>
    </citation>
    <scope>NUCLEOTIDE SEQUENCE [LARGE SCALE GENOMIC DNA]</scope>
    <source>
        <strain evidence="5 6">CS1</strain>
    </source>
</reference>
<dbReference type="PROSITE" id="PS50043">
    <property type="entry name" value="HTH_LUXR_2"/>
    <property type="match status" value="1"/>
</dbReference>
<evidence type="ECO:0000313" key="6">
    <source>
        <dbReference type="Proteomes" id="UP000308121"/>
    </source>
</evidence>
<comment type="caution">
    <text evidence="5">The sequence shown here is derived from an EMBL/GenBank/DDBJ whole genome shotgun (WGS) entry which is preliminary data.</text>
</comment>
<keyword evidence="1" id="KW-0805">Transcription regulation</keyword>
<protein>
    <recommendedName>
        <fullName evidence="4">HTH luxR-type domain-containing protein</fullName>
    </recommendedName>
</protein>
<dbReference type="InterPro" id="IPR036388">
    <property type="entry name" value="WH-like_DNA-bd_sf"/>
</dbReference>
<name>A0A7Z8NS03_9CELL</name>
<keyword evidence="3" id="KW-0804">Transcription</keyword>
<evidence type="ECO:0000256" key="3">
    <source>
        <dbReference type="ARBA" id="ARBA00023163"/>
    </source>
</evidence>
<dbReference type="InterPro" id="IPR027417">
    <property type="entry name" value="P-loop_NTPase"/>
</dbReference>
<dbReference type="AlphaFoldDB" id="A0A7Z8NS03"/>
<evidence type="ECO:0000256" key="2">
    <source>
        <dbReference type="ARBA" id="ARBA00023125"/>
    </source>
</evidence>
<feature type="domain" description="HTH luxR-type" evidence="4">
    <location>
        <begin position="773"/>
        <end position="838"/>
    </location>
</feature>
<dbReference type="SUPFAM" id="SSF52540">
    <property type="entry name" value="P-loop containing nucleoside triphosphate hydrolases"/>
    <property type="match status" value="1"/>
</dbReference>
<dbReference type="InterPro" id="IPR016032">
    <property type="entry name" value="Sig_transdc_resp-reg_C-effctor"/>
</dbReference>
<dbReference type="GO" id="GO:0003677">
    <property type="term" value="F:DNA binding"/>
    <property type="evidence" value="ECO:0007669"/>
    <property type="project" value="UniProtKB-KW"/>
</dbReference>
<dbReference type="RefSeq" id="WP_154727859.1">
    <property type="nucleotide sequence ID" value="NZ_SZYE01000003.1"/>
</dbReference>
<sequence>MSAEGFSTTIAAVQRWLPLGRDVLIRGDRGAGKSTVLEALRANSSRGSAQRLLMRASGKEPLSAFRDHPSTPRGRTGENAWAEWLIDELGPRRGILLVDDIDRMDARSVEVVRRVLSHHPSLLVASSTLDPLRSPTDAMREVLLIRQPAEVRVQPFGLRAVADLLASRLGGPADTGLISSVLSQTGGNPRAAVALVDAARAADVVGRVDGLWIEEGSLDDVPVDAAVFLFLSTLPGELVGALELLSTVGPLPADAAARLVAPAVLAELTDLGRVVGRDLGESGEMLVVAPPVLARGLRERVAPYRRRQLAARVRAEAGSAVTPLHPATDDLTTVLMGDFAGDGDEYWRSTAELASLVHARATTEESARRAAWLTAPTLRAANAYLALLMRRPAAERLAEVFEGTRPDESDGAAERLTFAYYRFRWVAWAGASPSEVEQSLTLGGDDMHLLTHLRDLKERLLHELAAGRSADLVVDEEPVAVPARFLRGWPAVIRAAALLEAGHPEHATRVCAGEDGSGMDLEVRHYVAALRGQALLMSGRLPEAEGWQRQMLDAAYDELDALGIRVHACVLAEVLYFSGRGSAAWRVVSTALRIGAAGPIETTFYRRALTLGAVLQAQTGNVELARVLVRELDKSVRPYHPLIRSMRVLAHVAVRSASGGIADSGQLAWEAGERYAGDGLFQPALLAWIGGPAALTPARVEVVRAVLGRVHIPLLEPYVRLLLAVAEKDRSAAAGLLSQVHSGVAPGLVQAGRALVGGPTAREDGVSGIRQTAGARRDPLSPREREVAAIAREGLSNAEIADLLRISVRTVENHMSSLLRKLGYTSRVDLAGWQADDR</sequence>
<dbReference type="SMART" id="SM00421">
    <property type="entry name" value="HTH_LUXR"/>
    <property type="match status" value="1"/>
</dbReference>
<evidence type="ECO:0000259" key="4">
    <source>
        <dbReference type="PROSITE" id="PS50043"/>
    </source>
</evidence>
<accession>A0A7Z8NS03</accession>
<dbReference type="PANTHER" id="PTHR44688">
    <property type="entry name" value="DNA-BINDING TRANSCRIPTIONAL ACTIVATOR DEVR_DOSR"/>
    <property type="match status" value="1"/>
</dbReference>
<dbReference type="EMBL" id="SZYE01000003">
    <property type="protein sequence ID" value="TKR27314.1"/>
    <property type="molecule type" value="Genomic_DNA"/>
</dbReference>
<dbReference type="Gene3D" id="1.10.10.10">
    <property type="entry name" value="Winged helix-like DNA-binding domain superfamily/Winged helix DNA-binding domain"/>
    <property type="match status" value="1"/>
</dbReference>
<dbReference type="CDD" id="cd06170">
    <property type="entry name" value="LuxR_C_like"/>
    <property type="match status" value="1"/>
</dbReference>
<evidence type="ECO:0000313" key="5">
    <source>
        <dbReference type="EMBL" id="TKR27314.1"/>
    </source>
</evidence>
<dbReference type="InterPro" id="IPR000792">
    <property type="entry name" value="Tscrpt_reg_LuxR_C"/>
</dbReference>
<gene>
    <name evidence="5" type="ORF">FA014_01035</name>
</gene>
<evidence type="ECO:0000256" key="1">
    <source>
        <dbReference type="ARBA" id="ARBA00023015"/>
    </source>
</evidence>
<dbReference type="GO" id="GO:0006355">
    <property type="term" value="P:regulation of DNA-templated transcription"/>
    <property type="evidence" value="ECO:0007669"/>
    <property type="project" value="InterPro"/>
</dbReference>
<organism evidence="5 6">
    <name type="scientific">Cellulomonas hominis</name>
    <dbReference type="NCBI Taxonomy" id="156981"/>
    <lineage>
        <taxon>Bacteria</taxon>
        <taxon>Bacillati</taxon>
        <taxon>Actinomycetota</taxon>
        <taxon>Actinomycetes</taxon>
        <taxon>Micrococcales</taxon>
        <taxon>Cellulomonadaceae</taxon>
        <taxon>Cellulomonas</taxon>
    </lineage>
</organism>